<reference evidence="1" key="1">
    <citation type="submission" date="2022-02" db="EMBL/GenBank/DDBJ databases">
        <title>Plant Genome Project.</title>
        <authorList>
            <person name="Zhang R.-G."/>
        </authorList>
    </citation>
    <scope>NUCLEOTIDE SEQUENCE</scope>
    <source>
        <strain evidence="1">AT1</strain>
    </source>
</reference>
<sequence>MFFFLGRKNIDLWHPPLYGYENASARTGSCRMEESDFNLVTMLDIDESPIHFMSSDRSVFIVWRYKNNSCFSDRWTNLFANSVFSNTLACKQEFMLELDAHCKESTYKRTIWPR</sequence>
<name>A0ACC0MQ12_RHOML</name>
<proteinExistence type="predicted"/>
<accession>A0ACC0MQ12</accession>
<dbReference type="EMBL" id="CM046395">
    <property type="protein sequence ID" value="KAI8542597.1"/>
    <property type="molecule type" value="Genomic_DNA"/>
</dbReference>
<evidence type="ECO:0000313" key="2">
    <source>
        <dbReference type="Proteomes" id="UP001062846"/>
    </source>
</evidence>
<organism evidence="1 2">
    <name type="scientific">Rhododendron molle</name>
    <name type="common">Chinese azalea</name>
    <name type="synonym">Azalea mollis</name>
    <dbReference type="NCBI Taxonomy" id="49168"/>
    <lineage>
        <taxon>Eukaryota</taxon>
        <taxon>Viridiplantae</taxon>
        <taxon>Streptophyta</taxon>
        <taxon>Embryophyta</taxon>
        <taxon>Tracheophyta</taxon>
        <taxon>Spermatophyta</taxon>
        <taxon>Magnoliopsida</taxon>
        <taxon>eudicotyledons</taxon>
        <taxon>Gunneridae</taxon>
        <taxon>Pentapetalae</taxon>
        <taxon>asterids</taxon>
        <taxon>Ericales</taxon>
        <taxon>Ericaceae</taxon>
        <taxon>Ericoideae</taxon>
        <taxon>Rhodoreae</taxon>
        <taxon>Rhododendron</taxon>
    </lineage>
</organism>
<dbReference type="Proteomes" id="UP001062846">
    <property type="component" value="Chromosome 8"/>
</dbReference>
<evidence type="ECO:0000313" key="1">
    <source>
        <dbReference type="EMBL" id="KAI8542597.1"/>
    </source>
</evidence>
<protein>
    <submittedName>
        <fullName evidence="1">Uncharacterized protein</fullName>
    </submittedName>
</protein>
<comment type="caution">
    <text evidence="1">The sequence shown here is derived from an EMBL/GenBank/DDBJ whole genome shotgun (WGS) entry which is preliminary data.</text>
</comment>
<gene>
    <name evidence="1" type="ORF">RHMOL_Rhmol08G0150100</name>
</gene>
<keyword evidence="2" id="KW-1185">Reference proteome</keyword>